<reference evidence="2 3" key="1">
    <citation type="journal article" date="2006" name="Nature">
        <title>Global trends of whole-genome duplications revealed by the ciliate Paramecium tetraurelia.</title>
        <authorList>
            <consortium name="Genoscope"/>
            <person name="Aury J.-M."/>
            <person name="Jaillon O."/>
            <person name="Duret L."/>
            <person name="Noel B."/>
            <person name="Jubin C."/>
            <person name="Porcel B.M."/>
            <person name="Segurens B."/>
            <person name="Daubin V."/>
            <person name="Anthouard V."/>
            <person name="Aiach N."/>
            <person name="Arnaiz O."/>
            <person name="Billaut A."/>
            <person name="Beisson J."/>
            <person name="Blanc I."/>
            <person name="Bouhouche K."/>
            <person name="Camara F."/>
            <person name="Duharcourt S."/>
            <person name="Guigo R."/>
            <person name="Gogendeau D."/>
            <person name="Katinka M."/>
            <person name="Keller A.-M."/>
            <person name="Kissmehl R."/>
            <person name="Klotz C."/>
            <person name="Koll F."/>
            <person name="Le Moue A."/>
            <person name="Lepere C."/>
            <person name="Malinsky S."/>
            <person name="Nowacki M."/>
            <person name="Nowak J.K."/>
            <person name="Plattner H."/>
            <person name="Poulain J."/>
            <person name="Ruiz F."/>
            <person name="Serrano V."/>
            <person name="Zagulski M."/>
            <person name="Dessen P."/>
            <person name="Betermier M."/>
            <person name="Weissenbach J."/>
            <person name="Scarpelli C."/>
            <person name="Schachter V."/>
            <person name="Sperling L."/>
            <person name="Meyer E."/>
            <person name="Cohen J."/>
            <person name="Wincker P."/>
        </authorList>
    </citation>
    <scope>NUCLEOTIDE SEQUENCE [LARGE SCALE GENOMIC DNA]</scope>
    <source>
        <strain evidence="2 3">Stock d4-2</strain>
    </source>
</reference>
<sequence>MKKFRIALLGSIGAGKTAFFNRITSSNEPEISGGPSVTKNVVVGQATIGEFEVVDTPGFESESDKLVHAAGVIAALTLGDVNRILIFVKFDRDDRMISSIRQVLSPIKRYKDIVTILVSHFDHSRNIADDQDRFSQRIKQEFNIDSILFYSILSFDNNDISMKIINILNQSDQKSILLQDSEIFSQFDFMQLDDYNQTKLEKNQSAILRQFRKTARIYKSFIESIDLNDPLLIDILHELTKDIKAEANRHVEEFEILHGDELNEFFDVQGVNIRYLHHIYLKKQIWLDLNNVIKLAQTTMTKCQIHIYHFIKLCPYCKQPWMKVFGCDGETKCGNRILPFEQDEIIGQASAPKKFEIKIIDNQLQVDIVRPTSQQYSTVKEEISSKFNQIYKYFKNDIHFQKHLGQNFTKTDLWNLMNQKFGNRLDDICQRINDENKGKQLQQLRIYFYSFFKVENADDNSNKSIGCGRKFNWSEQPPLSGPELNELLSQDLIDFFNRDQEKLLKDEAYFLELSYKKLVKDAIEEQKKTTKILSSQFSSQQEIKANNIQSNVASANKEYNYFKTKIY</sequence>
<dbReference type="InParanoid" id="A0CEG7"/>
<dbReference type="Pfam" id="PF01926">
    <property type="entry name" value="MMR_HSR1"/>
    <property type="match status" value="1"/>
</dbReference>
<dbReference type="HOGENOM" id="CLU_028781_0_0_1"/>
<accession>A0CEG7</accession>
<dbReference type="GO" id="GO:0005525">
    <property type="term" value="F:GTP binding"/>
    <property type="evidence" value="ECO:0007669"/>
    <property type="project" value="InterPro"/>
</dbReference>
<evidence type="ECO:0000313" key="3">
    <source>
        <dbReference type="Proteomes" id="UP000000600"/>
    </source>
</evidence>
<evidence type="ECO:0000259" key="1">
    <source>
        <dbReference type="Pfam" id="PF01926"/>
    </source>
</evidence>
<dbReference type="EMBL" id="CT868065">
    <property type="protein sequence ID" value="CAK69184.1"/>
    <property type="molecule type" value="Genomic_DNA"/>
</dbReference>
<dbReference type="OrthoDB" id="8954335at2759"/>
<dbReference type="Gene3D" id="3.40.50.300">
    <property type="entry name" value="P-loop containing nucleotide triphosphate hydrolases"/>
    <property type="match status" value="1"/>
</dbReference>
<dbReference type="AlphaFoldDB" id="A0CEG7"/>
<evidence type="ECO:0000313" key="2">
    <source>
        <dbReference type="EMBL" id="CAK69184.1"/>
    </source>
</evidence>
<dbReference type="RefSeq" id="XP_001436581.1">
    <property type="nucleotide sequence ID" value="XM_001436544.1"/>
</dbReference>
<gene>
    <name evidence="2" type="ORF">GSPATT00037621001</name>
</gene>
<dbReference type="KEGG" id="ptm:GSPATT00037621001"/>
<dbReference type="InterPro" id="IPR027417">
    <property type="entry name" value="P-loop_NTPase"/>
</dbReference>
<organism evidence="2 3">
    <name type="scientific">Paramecium tetraurelia</name>
    <dbReference type="NCBI Taxonomy" id="5888"/>
    <lineage>
        <taxon>Eukaryota</taxon>
        <taxon>Sar</taxon>
        <taxon>Alveolata</taxon>
        <taxon>Ciliophora</taxon>
        <taxon>Intramacronucleata</taxon>
        <taxon>Oligohymenophorea</taxon>
        <taxon>Peniculida</taxon>
        <taxon>Parameciidae</taxon>
        <taxon>Paramecium</taxon>
    </lineage>
</organism>
<feature type="domain" description="G" evidence="1">
    <location>
        <begin position="5"/>
        <end position="102"/>
    </location>
</feature>
<protein>
    <recommendedName>
        <fullName evidence="1">G domain-containing protein</fullName>
    </recommendedName>
</protein>
<dbReference type="OMA" id="NIRYLHH"/>
<dbReference type="SUPFAM" id="SSF52540">
    <property type="entry name" value="P-loop containing nucleoside triphosphate hydrolases"/>
    <property type="match status" value="1"/>
</dbReference>
<dbReference type="InterPro" id="IPR006073">
    <property type="entry name" value="GTP-bd"/>
</dbReference>
<dbReference type="CDD" id="cd00882">
    <property type="entry name" value="Ras_like_GTPase"/>
    <property type="match status" value="1"/>
</dbReference>
<dbReference type="Proteomes" id="UP000000600">
    <property type="component" value="Unassembled WGS sequence"/>
</dbReference>
<proteinExistence type="predicted"/>
<dbReference type="GeneID" id="5022366"/>
<name>A0CEG7_PARTE</name>
<keyword evidence="3" id="KW-1185">Reference proteome</keyword>